<gene>
    <name evidence="6" type="ORF">Dsin_028955</name>
</gene>
<dbReference type="GO" id="GO:0006813">
    <property type="term" value="P:potassium ion transport"/>
    <property type="evidence" value="ECO:0007669"/>
    <property type="project" value="UniProtKB-KW"/>
</dbReference>
<dbReference type="GO" id="GO:0098662">
    <property type="term" value="P:inorganic cation transmembrane transport"/>
    <property type="evidence" value="ECO:0007669"/>
    <property type="project" value="TreeGrafter"/>
</dbReference>
<keyword evidence="1" id="KW-0813">Transport</keyword>
<keyword evidence="2" id="KW-0633">Potassium transport</keyword>
<protein>
    <recommendedName>
        <fullName evidence="5">Cation/H(+) antiporter central domain-containing protein</fullName>
    </recommendedName>
</protein>
<evidence type="ECO:0000256" key="1">
    <source>
        <dbReference type="ARBA" id="ARBA00022448"/>
    </source>
</evidence>
<keyword evidence="4" id="KW-0406">Ion transport</keyword>
<dbReference type="EMBL" id="JANJYJ010000009">
    <property type="protein sequence ID" value="KAK3189394.1"/>
    <property type="molecule type" value="Genomic_DNA"/>
</dbReference>
<dbReference type="InterPro" id="IPR050794">
    <property type="entry name" value="CPA2_transporter"/>
</dbReference>
<organism evidence="6 7">
    <name type="scientific">Dipteronia sinensis</name>
    <dbReference type="NCBI Taxonomy" id="43782"/>
    <lineage>
        <taxon>Eukaryota</taxon>
        <taxon>Viridiplantae</taxon>
        <taxon>Streptophyta</taxon>
        <taxon>Embryophyta</taxon>
        <taxon>Tracheophyta</taxon>
        <taxon>Spermatophyta</taxon>
        <taxon>Magnoliopsida</taxon>
        <taxon>eudicotyledons</taxon>
        <taxon>Gunneridae</taxon>
        <taxon>Pentapetalae</taxon>
        <taxon>rosids</taxon>
        <taxon>malvids</taxon>
        <taxon>Sapindales</taxon>
        <taxon>Sapindaceae</taxon>
        <taxon>Hippocastanoideae</taxon>
        <taxon>Acereae</taxon>
        <taxon>Dipteronia</taxon>
    </lineage>
</organism>
<sequence length="131" mass="15182">MAVYRPARKGPPYKYRTIHRKDRDTELRVLSCFHSTRNIPPLINLIESSRGIRKRGRLCIYSMHLMELSERSSAISMVHKARNNGLPFWNKIREDKDYMVIAFAAYQQLSSVTVRPMTAISVQVHIGSVLH</sequence>
<evidence type="ECO:0000256" key="2">
    <source>
        <dbReference type="ARBA" id="ARBA00022538"/>
    </source>
</evidence>
<dbReference type="InterPro" id="IPR057291">
    <property type="entry name" value="CHX17_2nd"/>
</dbReference>
<dbReference type="PANTHER" id="PTHR32468">
    <property type="entry name" value="CATION/H + ANTIPORTER"/>
    <property type="match status" value="1"/>
</dbReference>
<reference evidence="6" key="1">
    <citation type="journal article" date="2023" name="Plant J.">
        <title>Genome sequences and population genomics provide insights into the demographic history, inbreeding, and mutation load of two 'living fossil' tree species of Dipteronia.</title>
        <authorList>
            <person name="Feng Y."/>
            <person name="Comes H.P."/>
            <person name="Chen J."/>
            <person name="Zhu S."/>
            <person name="Lu R."/>
            <person name="Zhang X."/>
            <person name="Li P."/>
            <person name="Qiu J."/>
            <person name="Olsen K.M."/>
            <person name="Qiu Y."/>
        </authorList>
    </citation>
    <scope>NUCLEOTIDE SEQUENCE</scope>
    <source>
        <strain evidence="6">NBL</strain>
    </source>
</reference>
<dbReference type="AlphaFoldDB" id="A0AAD9ZRW4"/>
<keyword evidence="7" id="KW-1185">Reference proteome</keyword>
<dbReference type="GO" id="GO:0012505">
    <property type="term" value="C:endomembrane system"/>
    <property type="evidence" value="ECO:0007669"/>
    <property type="project" value="TreeGrafter"/>
</dbReference>
<dbReference type="GO" id="GO:0006885">
    <property type="term" value="P:regulation of pH"/>
    <property type="evidence" value="ECO:0007669"/>
    <property type="project" value="TreeGrafter"/>
</dbReference>
<proteinExistence type="predicted"/>
<comment type="caution">
    <text evidence="6">The sequence shown here is derived from an EMBL/GenBank/DDBJ whole genome shotgun (WGS) entry which is preliminary data.</text>
</comment>
<feature type="domain" description="Cation/H(+) antiporter central" evidence="5">
    <location>
        <begin position="55"/>
        <end position="122"/>
    </location>
</feature>
<name>A0AAD9ZRW4_9ROSI</name>
<dbReference type="PANTHER" id="PTHR32468:SF81">
    <property type="entry name" value="CATION_H(+) ANTIPORTER 19"/>
    <property type="match status" value="1"/>
</dbReference>
<evidence type="ECO:0000259" key="5">
    <source>
        <dbReference type="Pfam" id="PF23256"/>
    </source>
</evidence>
<dbReference type="Proteomes" id="UP001281410">
    <property type="component" value="Unassembled WGS sequence"/>
</dbReference>
<evidence type="ECO:0000256" key="3">
    <source>
        <dbReference type="ARBA" id="ARBA00022958"/>
    </source>
</evidence>
<accession>A0AAD9ZRW4</accession>
<evidence type="ECO:0000256" key="4">
    <source>
        <dbReference type="ARBA" id="ARBA00023065"/>
    </source>
</evidence>
<keyword evidence="3" id="KW-0630">Potassium</keyword>
<evidence type="ECO:0000313" key="6">
    <source>
        <dbReference type="EMBL" id="KAK3189394.1"/>
    </source>
</evidence>
<evidence type="ECO:0000313" key="7">
    <source>
        <dbReference type="Proteomes" id="UP001281410"/>
    </source>
</evidence>
<dbReference type="Pfam" id="PF23256">
    <property type="entry name" value="CHX17_2nd"/>
    <property type="match status" value="1"/>
</dbReference>